<organism evidence="3 4">
    <name type="scientific">Hydrogeniiclostridium mannosilyticum</name>
    <dbReference type="NCBI Taxonomy" id="2764322"/>
    <lineage>
        <taxon>Bacteria</taxon>
        <taxon>Bacillati</taxon>
        <taxon>Bacillota</taxon>
        <taxon>Clostridia</taxon>
        <taxon>Eubacteriales</taxon>
        <taxon>Acutalibacteraceae</taxon>
        <taxon>Hydrogeniiclostridium</taxon>
    </lineage>
</organism>
<evidence type="ECO:0000313" key="4">
    <source>
        <dbReference type="Proteomes" id="UP000249377"/>
    </source>
</evidence>
<name>A0A328UHM2_9FIRM</name>
<dbReference type="EMBL" id="QLYR01000007">
    <property type="protein sequence ID" value="RAQ28141.1"/>
    <property type="molecule type" value="Genomic_DNA"/>
</dbReference>
<evidence type="ECO:0008006" key="5">
    <source>
        <dbReference type="Google" id="ProtNLM"/>
    </source>
</evidence>
<dbReference type="RefSeq" id="WP_112333097.1">
    <property type="nucleotide sequence ID" value="NZ_QLYR01000007.1"/>
</dbReference>
<protein>
    <recommendedName>
        <fullName evidence="5">ABC-type uncharacterized transport system domain-containing protein</fullName>
    </recommendedName>
</protein>
<feature type="compositionally biased region" description="Basic and acidic residues" evidence="1">
    <location>
        <begin position="7"/>
        <end position="36"/>
    </location>
</feature>
<feature type="transmembrane region" description="Helical" evidence="2">
    <location>
        <begin position="494"/>
        <end position="517"/>
    </location>
</feature>
<reference evidence="3 4" key="1">
    <citation type="submission" date="2018-06" db="EMBL/GenBank/DDBJ databases">
        <title>Noncontiguous genome sequence of Ruminococcaceae bacterium ASD2818.</title>
        <authorList>
            <person name="Chaplin A.V."/>
            <person name="Sokolova S.R."/>
            <person name="Kochetkova T.O."/>
            <person name="Goltsov A.Y."/>
            <person name="Trofimov D.Y."/>
            <person name="Efimov B.A."/>
        </authorList>
    </citation>
    <scope>NUCLEOTIDE SEQUENCE [LARGE SCALE GENOMIC DNA]</scope>
    <source>
        <strain evidence="3 4">ASD2818</strain>
    </source>
</reference>
<evidence type="ECO:0000313" key="3">
    <source>
        <dbReference type="EMBL" id="RAQ28141.1"/>
    </source>
</evidence>
<sequence length="522" mass="57946">MKNQNEGQEKKVEKENKRAERKAARGEKRAQEGKRPFKEIVKSKNFKHGTLSTLLSIGFVVVIVLVNVIFSALTDRFPSMNIDLTKNSTNTLSEEAVKVVDSVKEKTVINILASENNANSGEYAQVVALANKMAERNSNITVEFTDLDQNPTFKSKYDDENISSYNVVVESEKRYRVVTADDMFPTELDQSTYQQVYYQDVDSQLASAVSAVNAESLPVAAFDTAHNESGAAGYRSLLESNNFEVVEFNLLTEEIPENAQYIVLSVPQTDLSEAEVEKLDNFLNDQEDLKDRTVMFVYYPGMTEVSNLEAFINEWGLSVETGRMVVENDSTSYYSRPDYLLMSANTDLDLEGTSSDYGYLLVPQANPVDILFESRSGVTTYPLLSSSDSSVLYGAATGEVIDETKRSYCVGALAQRVFNDNEEQKSYYSNVVVLGSGSMIVQNFLEASTFGNAKYLVDIARYGTGTTGVEAAVPSNKQQSITTDITMSSSMMNWMGLGVFTIVFPILVLATGLVVFLRRRHL</sequence>
<feature type="region of interest" description="Disordered" evidence="1">
    <location>
        <begin position="1"/>
        <end position="36"/>
    </location>
</feature>
<comment type="caution">
    <text evidence="3">The sequence shown here is derived from an EMBL/GenBank/DDBJ whole genome shotgun (WGS) entry which is preliminary data.</text>
</comment>
<feature type="transmembrane region" description="Helical" evidence="2">
    <location>
        <begin position="51"/>
        <end position="73"/>
    </location>
</feature>
<keyword evidence="4" id="KW-1185">Reference proteome</keyword>
<dbReference type="AlphaFoldDB" id="A0A328UHM2"/>
<gene>
    <name evidence="3" type="ORF">DPQ25_10290</name>
</gene>
<evidence type="ECO:0000256" key="1">
    <source>
        <dbReference type="SAM" id="MobiDB-lite"/>
    </source>
</evidence>
<keyword evidence="2" id="KW-0812">Transmembrane</keyword>
<dbReference type="Proteomes" id="UP000249377">
    <property type="component" value="Unassembled WGS sequence"/>
</dbReference>
<keyword evidence="2" id="KW-0472">Membrane</keyword>
<keyword evidence="2" id="KW-1133">Transmembrane helix</keyword>
<evidence type="ECO:0000256" key="2">
    <source>
        <dbReference type="SAM" id="Phobius"/>
    </source>
</evidence>
<proteinExistence type="predicted"/>
<accession>A0A328UHM2</accession>